<organism evidence="3 4">
    <name type="scientific">Candidatus Fokinia solitaria</name>
    <dbReference type="NCBI Taxonomy" id="1802984"/>
    <lineage>
        <taxon>Bacteria</taxon>
        <taxon>Pseudomonadati</taxon>
        <taxon>Pseudomonadota</taxon>
        <taxon>Alphaproteobacteria</taxon>
        <taxon>Rickettsiales</taxon>
        <taxon>Candidatus Midichloriaceae</taxon>
        <taxon>Candidatus Fokinia</taxon>
    </lineage>
</organism>
<feature type="transmembrane region" description="Helical" evidence="2">
    <location>
        <begin position="21"/>
        <end position="45"/>
    </location>
</feature>
<keyword evidence="2" id="KW-0472">Membrane</keyword>
<gene>
    <name evidence="3" type="ORF">Fsol_00686</name>
</gene>
<reference evidence="3 4" key="1">
    <citation type="journal article" date="2018" name="Genome Biol. Evol.">
        <title>The Genome Sequence of "Candidatus Fokinia solitaria": Insights on Reductive Evolution in Rickettsiales.</title>
        <authorList>
            <person name="Floriano A.M."/>
            <person name="Castelli M."/>
            <person name="Krenek S."/>
            <person name="Berendonk T.U."/>
            <person name="Bazzocchi C."/>
            <person name="Petroni G."/>
            <person name="Sassera D."/>
        </authorList>
    </citation>
    <scope>NUCLEOTIDE SEQUENCE [LARGE SCALE GENOMIC DNA]</scope>
    <source>
        <strain evidence="3">Rio ETE_ALG 3VII</strain>
    </source>
</reference>
<dbReference type="AlphaFoldDB" id="A0A2U8BSZ2"/>
<dbReference type="Proteomes" id="UP000244519">
    <property type="component" value="Chromosome"/>
</dbReference>
<evidence type="ECO:0000256" key="2">
    <source>
        <dbReference type="SAM" id="Phobius"/>
    </source>
</evidence>
<evidence type="ECO:0000313" key="3">
    <source>
        <dbReference type="EMBL" id="AWD33462.1"/>
    </source>
</evidence>
<dbReference type="KEGG" id="fso:Fsol_00686"/>
<sequence length="453" mass="52420">MKKAMALNRNRENIGRGNDGINANMLSFIGNLFIGVIGTSIVSLIGNSMRSLGKAEVGCVNKVEEYFKRICKKDELQNLENKREKRDDKVEKVVQEVAKEEEPVVQEGKERIVEEEKRRERWEGLSEEQKKEMEKLQLSEEKIKNIIETRQKKIDTYQIKDYDDKMMFIRERLANESSRYNLLVNQIKQKKLLGELDSILEMEKQKNEREYEQWVITEERNRDQLKHVQEQELPKFIITENDRRAIVWKEASEKLLQASVIAAQAWQMELKGDVGGATALRKQYHSPLMEDAYKISMKLHSLYSIAPFAPARLEDKDVVMKGGTRTDYRTYTSPNNPNVLFTHSSKKFYNAFKDVIHKIHFCKPMKVGDFNSSIFEGDRKKEIMVAPMCTSPHCCPGTSELTPREFFVADDHYNNADVFTLSTNDMLYTTYDGVVHHNGGIDSSILHTDSVIS</sequence>
<feature type="coiled-coil region" evidence="1">
    <location>
        <begin position="72"/>
        <end position="146"/>
    </location>
</feature>
<protein>
    <submittedName>
        <fullName evidence="3">Uncharacterized protein</fullName>
    </submittedName>
</protein>
<evidence type="ECO:0000256" key="1">
    <source>
        <dbReference type="SAM" id="Coils"/>
    </source>
</evidence>
<keyword evidence="2" id="KW-0812">Transmembrane</keyword>
<dbReference type="EMBL" id="CP025989">
    <property type="protein sequence ID" value="AWD33462.1"/>
    <property type="molecule type" value="Genomic_DNA"/>
</dbReference>
<accession>A0A2U8BSZ2</accession>
<keyword evidence="1" id="KW-0175">Coiled coil</keyword>
<name>A0A2U8BSZ2_9RICK</name>
<keyword evidence="4" id="KW-1185">Reference proteome</keyword>
<keyword evidence="2" id="KW-1133">Transmembrane helix</keyword>
<evidence type="ECO:0000313" key="4">
    <source>
        <dbReference type="Proteomes" id="UP000244519"/>
    </source>
</evidence>
<proteinExistence type="predicted"/>